<evidence type="ECO:0000256" key="1">
    <source>
        <dbReference type="SAM" id="MobiDB-lite"/>
    </source>
</evidence>
<accession>A0ABV6F260</accession>
<feature type="compositionally biased region" description="Low complexity" evidence="1">
    <location>
        <begin position="41"/>
        <end position="70"/>
    </location>
</feature>
<dbReference type="RefSeq" id="WP_378040247.1">
    <property type="nucleotide sequence ID" value="NZ_JBHLWH010000011.1"/>
</dbReference>
<dbReference type="EMBL" id="JBHLWH010000011">
    <property type="protein sequence ID" value="MFC0247601.1"/>
    <property type="molecule type" value="Genomic_DNA"/>
</dbReference>
<dbReference type="Proteomes" id="UP001589766">
    <property type="component" value="Unassembled WGS sequence"/>
</dbReference>
<sequence length="235" mass="23786">MSVRRWATAAAAVVVLALIAVLAVHLTHPSRPVADGYKGHPASPTPTTSSPATPTPGSVAAAPSGSVAPTGVDDGSHPTWDPAAGEPAGAGQEPKVPNGEGTEPYRLPSTSPREPALTEVPAAAVGDHELVAGFPDHVVPVPDGSEVQSSSVSPQGQRVVVGLHVLSDDDPQELLDFYARRCEDLGWPVTRTPAPDGAPRMQCGFGPDSLTVTAPTLPTGRVGLSASGAFVVDAG</sequence>
<reference evidence="2 3" key="1">
    <citation type="submission" date="2024-09" db="EMBL/GenBank/DDBJ databases">
        <authorList>
            <person name="Sun Q."/>
            <person name="Mori K."/>
        </authorList>
    </citation>
    <scope>NUCLEOTIDE SEQUENCE [LARGE SCALE GENOMIC DNA]</scope>
    <source>
        <strain evidence="2 3">CCM 7609</strain>
    </source>
</reference>
<evidence type="ECO:0000313" key="2">
    <source>
        <dbReference type="EMBL" id="MFC0247601.1"/>
    </source>
</evidence>
<evidence type="ECO:0000313" key="3">
    <source>
        <dbReference type="Proteomes" id="UP001589766"/>
    </source>
</evidence>
<gene>
    <name evidence="2" type="ORF">ACFFIO_03695</name>
</gene>
<name>A0ABV6F260_9MICC</name>
<keyword evidence="3" id="KW-1185">Reference proteome</keyword>
<protein>
    <recommendedName>
        <fullName evidence="4">PASTA domain-containing protein</fullName>
    </recommendedName>
</protein>
<comment type="caution">
    <text evidence="2">The sequence shown here is derived from an EMBL/GenBank/DDBJ whole genome shotgun (WGS) entry which is preliminary data.</text>
</comment>
<organism evidence="2 3">
    <name type="scientific">Citricoccus parietis</name>
    <dbReference type="NCBI Taxonomy" id="592307"/>
    <lineage>
        <taxon>Bacteria</taxon>
        <taxon>Bacillati</taxon>
        <taxon>Actinomycetota</taxon>
        <taxon>Actinomycetes</taxon>
        <taxon>Micrococcales</taxon>
        <taxon>Micrococcaceae</taxon>
        <taxon>Citricoccus</taxon>
    </lineage>
</organism>
<proteinExistence type="predicted"/>
<evidence type="ECO:0008006" key="4">
    <source>
        <dbReference type="Google" id="ProtNLM"/>
    </source>
</evidence>
<feature type="compositionally biased region" description="Low complexity" evidence="1">
    <location>
        <begin position="82"/>
        <end position="94"/>
    </location>
</feature>
<feature type="region of interest" description="Disordered" evidence="1">
    <location>
        <begin position="35"/>
        <end position="114"/>
    </location>
</feature>